<dbReference type="Proteomes" id="UP000746612">
    <property type="component" value="Unassembled WGS sequence"/>
</dbReference>
<proteinExistence type="predicted"/>
<reference evidence="4" key="1">
    <citation type="submission" date="2019-04" db="EMBL/GenBank/DDBJ databases">
        <authorList>
            <person name="Melise S."/>
            <person name="Noan J."/>
            <person name="Okalmin O."/>
        </authorList>
    </citation>
    <scope>NUCLEOTIDE SEQUENCE</scope>
    <source>
        <strain evidence="4">FN9</strain>
    </source>
</reference>
<feature type="compositionally biased region" description="Low complexity" evidence="1">
    <location>
        <begin position="124"/>
        <end position="136"/>
    </location>
</feature>
<reference evidence="3" key="2">
    <citation type="submission" date="2021-03" db="EMBL/GenBank/DDBJ databases">
        <authorList>
            <person name="Alouane T."/>
            <person name="Langin T."/>
            <person name="Bonhomme L."/>
        </authorList>
    </citation>
    <scope>NUCLEOTIDE SEQUENCE</scope>
    <source>
        <strain evidence="3">MDC_Fg202</strain>
    </source>
</reference>
<keyword evidence="2" id="KW-0812">Transmembrane</keyword>
<name>A0A4E9EHW9_GIBZA</name>
<dbReference type="EMBL" id="CAJPIJ010000091">
    <property type="protein sequence ID" value="CAG1972502.1"/>
    <property type="molecule type" value="Genomic_DNA"/>
</dbReference>
<gene>
    <name evidence="4" type="ORF">FUG_LOCUS477403</name>
    <name evidence="3" type="ORF">MDCFG202_LOCUS108263</name>
</gene>
<dbReference type="AlphaFoldDB" id="A0A4E9EHW9"/>
<feature type="compositionally biased region" description="Basic residues" evidence="1">
    <location>
        <begin position="101"/>
        <end position="123"/>
    </location>
</feature>
<feature type="region of interest" description="Disordered" evidence="1">
    <location>
        <begin position="101"/>
        <end position="155"/>
    </location>
</feature>
<keyword evidence="2" id="KW-0472">Membrane</keyword>
<organism evidence="4">
    <name type="scientific">Gibberella zeae</name>
    <name type="common">Wheat head blight fungus</name>
    <name type="synonym">Fusarium graminearum</name>
    <dbReference type="NCBI Taxonomy" id="5518"/>
    <lineage>
        <taxon>Eukaryota</taxon>
        <taxon>Fungi</taxon>
        <taxon>Dikarya</taxon>
        <taxon>Ascomycota</taxon>
        <taxon>Pezizomycotina</taxon>
        <taxon>Sordariomycetes</taxon>
        <taxon>Hypocreomycetidae</taxon>
        <taxon>Hypocreales</taxon>
        <taxon>Nectriaceae</taxon>
        <taxon>Fusarium</taxon>
    </lineage>
</organism>
<dbReference type="EMBL" id="CAAKMV010000163">
    <property type="protein sequence ID" value="VIO62464.1"/>
    <property type="molecule type" value="Genomic_DNA"/>
</dbReference>
<sequence length="315" mass="34923">MYIPLPLPHLHGSVADTQDHGSLQTALLAFQPLMKLLCSSCSRTGQYPTANIKRQFSDNPSKNNDIKIGLIVGFTLAAFLAIVITFLYFYYGSARFTFRKKKKNHRHQHHHHLHHHPRHRRQKSLSSGGSGLSNNSAPPPAPPADDAPPKDKPADGKLFKPTVPWLYIAQLPSLNFSLTIQVKHMALYPACSLSDQRNSASPILHVSEAHPSRSVYGSAVDVDSEDGMQAQAVEESSHQQNPVCDRVSDVDSLGGVEKHDFDRLVRIRNFLGSLQNQRRDEQLLDVVCESGDDDEDECESVSSYIASGPFETLLV</sequence>
<evidence type="ECO:0000313" key="3">
    <source>
        <dbReference type="EMBL" id="CAG1972502.1"/>
    </source>
</evidence>
<protein>
    <submittedName>
        <fullName evidence="4">Uncharacterized protein</fullName>
    </submittedName>
</protein>
<evidence type="ECO:0000256" key="2">
    <source>
        <dbReference type="SAM" id="Phobius"/>
    </source>
</evidence>
<feature type="compositionally biased region" description="Pro residues" evidence="1">
    <location>
        <begin position="137"/>
        <end position="146"/>
    </location>
</feature>
<evidence type="ECO:0000313" key="4">
    <source>
        <dbReference type="EMBL" id="VIO62464.1"/>
    </source>
</evidence>
<feature type="transmembrane region" description="Helical" evidence="2">
    <location>
        <begin position="68"/>
        <end position="91"/>
    </location>
</feature>
<evidence type="ECO:0000256" key="1">
    <source>
        <dbReference type="SAM" id="MobiDB-lite"/>
    </source>
</evidence>
<accession>A0A4E9EHW9</accession>
<keyword evidence="2" id="KW-1133">Transmembrane helix</keyword>